<proteinExistence type="predicted"/>
<feature type="transmembrane region" description="Helical" evidence="1">
    <location>
        <begin position="54"/>
        <end position="77"/>
    </location>
</feature>
<feature type="transmembrane region" description="Helical" evidence="1">
    <location>
        <begin position="29"/>
        <end position="47"/>
    </location>
</feature>
<sequence>MLLAQVACVAFILQFSLWFDVHDDAVPRVSHIYLLIIALAGFVNYQLAPSRLQLLIILVAIACFTLFSATPMAFSFATPLTDDVRAITAWIHAAVVALLLCGSVLLLQRKLGPDSMLARELRSAIAKEQFELFFQPQVDGAGGLIGAEALLRWKHPRLGYVAPDNFIPIAERAGLMPELGGWVLRTAVETLSAWSLREDTKDLVLSVNVSPDQFFKEDFFENVTSALEASAIEPRRLQLELTETMFVADVDGLVKKMKALQDRGIGIALDDFGTGYSSLSYLRQLPLQQLKIDRSFVWAITTKRGALLVRSIAQMGHDLGLEILAEGIETDEQFQFMLDCGCSAFQGYHFGRPLALHAFEDRFV</sequence>
<keyword evidence="1" id="KW-0812">Transmembrane</keyword>
<protein>
    <recommendedName>
        <fullName evidence="2">EAL domain-containing protein</fullName>
    </recommendedName>
</protein>
<dbReference type="EMBL" id="LNUW01000034">
    <property type="protein sequence ID" value="KXG85358.1"/>
    <property type="molecule type" value="Genomic_DNA"/>
</dbReference>
<feature type="transmembrane region" description="Helical" evidence="1">
    <location>
        <begin position="89"/>
        <end position="107"/>
    </location>
</feature>
<dbReference type="PANTHER" id="PTHR33121:SF70">
    <property type="entry name" value="SIGNALING PROTEIN YKOW"/>
    <property type="match status" value="1"/>
</dbReference>
<comment type="caution">
    <text evidence="3">The sequence shown here is derived from an EMBL/GenBank/DDBJ whole genome shotgun (WGS) entry which is preliminary data.</text>
</comment>
<dbReference type="STRING" id="2052828.ATO67_09180"/>
<evidence type="ECO:0000256" key="1">
    <source>
        <dbReference type="SAM" id="Phobius"/>
    </source>
</evidence>
<organism evidence="3 4">
    <name type="scientific">Agrobacterium bohemicum</name>
    <dbReference type="NCBI Taxonomy" id="2052828"/>
    <lineage>
        <taxon>Bacteria</taxon>
        <taxon>Pseudomonadati</taxon>
        <taxon>Pseudomonadota</taxon>
        <taxon>Alphaproteobacteria</taxon>
        <taxon>Hyphomicrobiales</taxon>
        <taxon>Rhizobiaceae</taxon>
        <taxon>Rhizobium/Agrobacterium group</taxon>
        <taxon>Agrobacterium</taxon>
    </lineage>
</organism>
<reference evidence="3 4" key="1">
    <citation type="submission" date="2015-11" db="EMBL/GenBank/DDBJ databases">
        <title>Draft genome sequence of Agrobacterium sp. R89-1.</title>
        <authorList>
            <person name="Zahradnik J."/>
            <person name="Kyslikova E."/>
            <person name="Palyzova A."/>
            <person name="Kyslik P."/>
        </authorList>
    </citation>
    <scope>NUCLEOTIDE SEQUENCE [LARGE SCALE GENOMIC DNA]</scope>
    <source>
        <strain evidence="3 4">R89-1</strain>
    </source>
</reference>
<dbReference type="Gene3D" id="3.20.20.450">
    <property type="entry name" value="EAL domain"/>
    <property type="match status" value="1"/>
</dbReference>
<dbReference type="CDD" id="cd01948">
    <property type="entry name" value="EAL"/>
    <property type="match status" value="1"/>
</dbReference>
<feature type="domain" description="EAL" evidence="2">
    <location>
        <begin position="114"/>
        <end position="364"/>
    </location>
</feature>
<keyword evidence="4" id="KW-1185">Reference proteome</keyword>
<dbReference type="PROSITE" id="PS50883">
    <property type="entry name" value="EAL"/>
    <property type="match status" value="1"/>
</dbReference>
<dbReference type="InterPro" id="IPR001633">
    <property type="entry name" value="EAL_dom"/>
</dbReference>
<dbReference type="SMART" id="SM00052">
    <property type="entry name" value="EAL"/>
    <property type="match status" value="1"/>
</dbReference>
<dbReference type="InterPro" id="IPR050706">
    <property type="entry name" value="Cyclic-di-GMP_PDE-like"/>
</dbReference>
<gene>
    <name evidence="3" type="ORF">ATO67_09180</name>
</gene>
<evidence type="ECO:0000259" key="2">
    <source>
        <dbReference type="PROSITE" id="PS50883"/>
    </source>
</evidence>
<dbReference type="AlphaFoldDB" id="A0A135P1S2"/>
<accession>A0A135P1S2</accession>
<evidence type="ECO:0000313" key="4">
    <source>
        <dbReference type="Proteomes" id="UP000070498"/>
    </source>
</evidence>
<dbReference type="InterPro" id="IPR035919">
    <property type="entry name" value="EAL_sf"/>
</dbReference>
<evidence type="ECO:0000313" key="3">
    <source>
        <dbReference type="EMBL" id="KXG85358.1"/>
    </source>
</evidence>
<dbReference type="GO" id="GO:0071111">
    <property type="term" value="F:cyclic-guanylate-specific phosphodiesterase activity"/>
    <property type="evidence" value="ECO:0007669"/>
    <property type="project" value="InterPro"/>
</dbReference>
<dbReference type="Pfam" id="PF00563">
    <property type="entry name" value="EAL"/>
    <property type="match status" value="1"/>
</dbReference>
<dbReference type="Proteomes" id="UP000070498">
    <property type="component" value="Unassembled WGS sequence"/>
</dbReference>
<name>A0A135P1S2_9HYPH</name>
<dbReference type="SUPFAM" id="SSF141868">
    <property type="entry name" value="EAL domain-like"/>
    <property type="match status" value="1"/>
</dbReference>
<keyword evidence="1" id="KW-0472">Membrane</keyword>
<dbReference type="PANTHER" id="PTHR33121">
    <property type="entry name" value="CYCLIC DI-GMP PHOSPHODIESTERASE PDEF"/>
    <property type="match status" value="1"/>
</dbReference>
<keyword evidence="1" id="KW-1133">Transmembrane helix</keyword>